<dbReference type="InterPro" id="IPR025659">
    <property type="entry name" value="Tubby-like_C"/>
</dbReference>
<name>A0AAV5KES6_9ROSI</name>
<dbReference type="PANTHER" id="PTHR31087">
    <property type="match status" value="1"/>
</dbReference>
<keyword evidence="3" id="KW-1185">Reference proteome</keyword>
<reference evidence="2 3" key="1">
    <citation type="journal article" date="2021" name="Commun. Biol.">
        <title>The genome of Shorea leprosula (Dipterocarpaceae) highlights the ecological relevance of drought in aseasonal tropical rainforests.</title>
        <authorList>
            <person name="Ng K.K.S."/>
            <person name="Kobayashi M.J."/>
            <person name="Fawcett J.A."/>
            <person name="Hatakeyama M."/>
            <person name="Paape T."/>
            <person name="Ng C.H."/>
            <person name="Ang C.C."/>
            <person name="Tnah L.H."/>
            <person name="Lee C.T."/>
            <person name="Nishiyama T."/>
            <person name="Sese J."/>
            <person name="O'Brien M.J."/>
            <person name="Copetti D."/>
            <person name="Mohd Noor M.I."/>
            <person name="Ong R.C."/>
            <person name="Putra M."/>
            <person name="Sireger I.Z."/>
            <person name="Indrioko S."/>
            <person name="Kosugi Y."/>
            <person name="Izuno A."/>
            <person name="Isagi Y."/>
            <person name="Lee S.L."/>
            <person name="Shimizu K.K."/>
        </authorList>
    </citation>
    <scope>NUCLEOTIDE SEQUENCE [LARGE SCALE GENOMIC DNA]</scope>
    <source>
        <strain evidence="2">214</strain>
    </source>
</reference>
<dbReference type="AlphaFoldDB" id="A0AAV5KES6"/>
<dbReference type="Pfam" id="PF04525">
    <property type="entry name" value="LOR"/>
    <property type="match status" value="1"/>
</dbReference>
<dbReference type="Proteomes" id="UP001054252">
    <property type="component" value="Unassembled WGS sequence"/>
</dbReference>
<accession>A0AAV5KES6</accession>
<evidence type="ECO:0000313" key="2">
    <source>
        <dbReference type="EMBL" id="GKV23103.1"/>
    </source>
</evidence>
<comment type="caution">
    <text evidence="2">The sequence shown here is derived from an EMBL/GenBank/DDBJ whole genome shotgun (WGS) entry which is preliminary data.</text>
</comment>
<organism evidence="2 3">
    <name type="scientific">Rubroshorea leprosula</name>
    <dbReference type="NCBI Taxonomy" id="152421"/>
    <lineage>
        <taxon>Eukaryota</taxon>
        <taxon>Viridiplantae</taxon>
        <taxon>Streptophyta</taxon>
        <taxon>Embryophyta</taxon>
        <taxon>Tracheophyta</taxon>
        <taxon>Spermatophyta</taxon>
        <taxon>Magnoliopsida</taxon>
        <taxon>eudicotyledons</taxon>
        <taxon>Gunneridae</taxon>
        <taxon>Pentapetalae</taxon>
        <taxon>rosids</taxon>
        <taxon>malvids</taxon>
        <taxon>Malvales</taxon>
        <taxon>Dipterocarpaceae</taxon>
        <taxon>Rubroshorea</taxon>
    </lineage>
</organism>
<dbReference type="SUPFAM" id="SSF54518">
    <property type="entry name" value="Tubby C-terminal domain-like"/>
    <property type="match status" value="1"/>
</dbReference>
<evidence type="ECO:0000256" key="1">
    <source>
        <dbReference type="ARBA" id="ARBA00005437"/>
    </source>
</evidence>
<dbReference type="InterPro" id="IPR038595">
    <property type="entry name" value="LOR_sf"/>
</dbReference>
<dbReference type="PANTHER" id="PTHR31087:SF59">
    <property type="entry name" value="PROTEIN LURP-ONE-RELATED 4"/>
    <property type="match status" value="1"/>
</dbReference>
<dbReference type="InterPro" id="IPR007612">
    <property type="entry name" value="LOR"/>
</dbReference>
<gene>
    <name evidence="2" type="ORF">SLEP1_g32880</name>
</gene>
<dbReference type="Gene3D" id="2.40.160.200">
    <property type="entry name" value="LURP1-related"/>
    <property type="match status" value="1"/>
</dbReference>
<dbReference type="EMBL" id="BPVZ01000062">
    <property type="protein sequence ID" value="GKV23103.1"/>
    <property type="molecule type" value="Genomic_DNA"/>
</dbReference>
<comment type="similarity">
    <text evidence="1">Belongs to the LOR family.</text>
</comment>
<evidence type="ECO:0000313" key="3">
    <source>
        <dbReference type="Proteomes" id="UP001054252"/>
    </source>
</evidence>
<proteinExistence type="inferred from homology"/>
<protein>
    <recommendedName>
        <fullName evidence="4">Protein LURP-one-related 4-like</fullName>
    </recommendedName>
</protein>
<sequence length="188" mass="21227">MAKVYPEAAPIEASCMCSERKTFTIWMKSLVYQANGCTVFDSKGEIVYRVDNYDSKCSSEVFLMDGQGKVLCTIKRKRLRIFGRWDGYRPNTGKPWFQVRKYSKVLMGDLACEVRVGHCKYWIVSLAHKAAFRIVDIDGAVVAEAKQKQVCSGILLGDDVLSLEVKPHFDHSLIIALITVNGLINRKL</sequence>
<evidence type="ECO:0008006" key="4">
    <source>
        <dbReference type="Google" id="ProtNLM"/>
    </source>
</evidence>